<feature type="chain" id="PRO_5040720924" evidence="1">
    <location>
        <begin position="20"/>
        <end position="85"/>
    </location>
</feature>
<name>A0A9W7SKR3_9PEZI</name>
<evidence type="ECO:0000313" key="2">
    <source>
        <dbReference type="EMBL" id="KAH9820414.1"/>
    </source>
</evidence>
<dbReference type="OrthoDB" id="5408940at2759"/>
<dbReference type="InterPro" id="IPR007245">
    <property type="entry name" value="PIG-T"/>
</dbReference>
<sequence>MKLSSLLLLPAALASAVWATATAAATATVASPEYDEHLHLQPLPGGLLYAGFNFTATTSLGDYHAQHFRLFPRALGQILQHSRTA</sequence>
<reference evidence="2 3" key="1">
    <citation type="journal article" date="2018" name="IMA Fungus">
        <title>IMA Genome-F 10: Nine draft genome sequences of Claviceps purpurea s.lat., including C. arundinis, C. humidiphila, and C. cf. spartinae, pseudomolecules for the pitch canker pathogen Fusarium circinatum, draft genome of Davidsoniella eucalypti, Grosmannia galeiformis, Quambalaria eucalypti, and Teratosphaeria destructans.</title>
        <authorList>
            <person name="Wingfield B.D."/>
            <person name="Liu M."/>
            <person name="Nguyen H.D."/>
            <person name="Lane F.A."/>
            <person name="Morgan S.W."/>
            <person name="De Vos L."/>
            <person name="Wilken P.M."/>
            <person name="Duong T.A."/>
            <person name="Aylward J."/>
            <person name="Coetzee M.P."/>
            <person name="Dadej K."/>
            <person name="De Beer Z.W."/>
            <person name="Findlay W."/>
            <person name="Havenga M."/>
            <person name="Kolarik M."/>
            <person name="Menzies J.G."/>
            <person name="Naidoo K."/>
            <person name="Pochopski O."/>
            <person name="Shoukouhi P."/>
            <person name="Santana Q.C."/>
            <person name="Seifert K.A."/>
            <person name="Soal N."/>
            <person name="Steenkamp E.T."/>
            <person name="Tatham C.T."/>
            <person name="van der Nest M.A."/>
            <person name="Wingfield M.J."/>
        </authorList>
    </citation>
    <scope>NUCLEOTIDE SEQUENCE [LARGE SCALE GENOMIC DNA]</scope>
    <source>
        <strain evidence="2">CMW44962</strain>
    </source>
</reference>
<dbReference type="Pfam" id="PF04113">
    <property type="entry name" value="Gpi16"/>
    <property type="match status" value="1"/>
</dbReference>
<protein>
    <submittedName>
        <fullName evidence="2">Gpi16 subunit, GPI transamidase component</fullName>
    </submittedName>
</protein>
<dbReference type="AlphaFoldDB" id="A0A9W7SKR3"/>
<gene>
    <name evidence="2" type="ORF">Tdes44962_MAKER05108</name>
</gene>
<comment type="caution">
    <text evidence="2">The sequence shown here is derived from an EMBL/GenBank/DDBJ whole genome shotgun (WGS) entry which is preliminary data.</text>
</comment>
<keyword evidence="1" id="KW-0732">Signal</keyword>
<dbReference type="GO" id="GO:0042765">
    <property type="term" value="C:GPI-anchor transamidase complex"/>
    <property type="evidence" value="ECO:0007669"/>
    <property type="project" value="InterPro"/>
</dbReference>
<dbReference type="EMBL" id="RIBY02002300">
    <property type="protein sequence ID" value="KAH9820414.1"/>
    <property type="molecule type" value="Genomic_DNA"/>
</dbReference>
<dbReference type="Proteomes" id="UP001138500">
    <property type="component" value="Unassembled WGS sequence"/>
</dbReference>
<proteinExistence type="predicted"/>
<keyword evidence="3" id="KW-1185">Reference proteome</keyword>
<reference evidence="2 3" key="2">
    <citation type="journal article" date="2021" name="Curr. Genet.">
        <title>Genetic response to nitrogen starvation in the aggressive Eucalyptus foliar pathogen Teratosphaeria destructans.</title>
        <authorList>
            <person name="Havenga M."/>
            <person name="Wingfield B.D."/>
            <person name="Wingfield M.J."/>
            <person name="Dreyer L.L."/>
            <person name="Roets F."/>
            <person name="Aylward J."/>
        </authorList>
    </citation>
    <scope>NUCLEOTIDE SEQUENCE [LARGE SCALE GENOMIC DNA]</scope>
    <source>
        <strain evidence="2">CMW44962</strain>
    </source>
</reference>
<organism evidence="2 3">
    <name type="scientific">Teratosphaeria destructans</name>
    <dbReference type="NCBI Taxonomy" id="418781"/>
    <lineage>
        <taxon>Eukaryota</taxon>
        <taxon>Fungi</taxon>
        <taxon>Dikarya</taxon>
        <taxon>Ascomycota</taxon>
        <taxon>Pezizomycotina</taxon>
        <taxon>Dothideomycetes</taxon>
        <taxon>Dothideomycetidae</taxon>
        <taxon>Mycosphaerellales</taxon>
        <taxon>Teratosphaeriaceae</taxon>
        <taxon>Teratosphaeria</taxon>
    </lineage>
</organism>
<feature type="non-terminal residue" evidence="2">
    <location>
        <position position="85"/>
    </location>
</feature>
<feature type="signal peptide" evidence="1">
    <location>
        <begin position="1"/>
        <end position="19"/>
    </location>
</feature>
<evidence type="ECO:0000256" key="1">
    <source>
        <dbReference type="SAM" id="SignalP"/>
    </source>
</evidence>
<accession>A0A9W7SKR3</accession>
<evidence type="ECO:0000313" key="3">
    <source>
        <dbReference type="Proteomes" id="UP001138500"/>
    </source>
</evidence>
<dbReference type="GO" id="GO:0016255">
    <property type="term" value="P:attachment of GPI anchor to protein"/>
    <property type="evidence" value="ECO:0007669"/>
    <property type="project" value="InterPro"/>
</dbReference>